<keyword evidence="3" id="KW-1185">Reference proteome</keyword>
<dbReference type="STRING" id="362418.IW19_19355"/>
<keyword evidence="1" id="KW-0472">Membrane</keyword>
<gene>
    <name evidence="2" type="ORF">IW19_19355</name>
</gene>
<comment type="caution">
    <text evidence="2">The sequence shown here is derived from an EMBL/GenBank/DDBJ whole genome shotgun (WGS) entry which is preliminary data.</text>
</comment>
<protein>
    <submittedName>
        <fullName evidence="2">Uncharacterized protein</fullName>
    </submittedName>
</protein>
<keyword evidence="1" id="KW-0812">Transmembrane</keyword>
<evidence type="ECO:0000256" key="1">
    <source>
        <dbReference type="SAM" id="Phobius"/>
    </source>
</evidence>
<evidence type="ECO:0000313" key="2">
    <source>
        <dbReference type="EMBL" id="KFF07529.1"/>
    </source>
</evidence>
<feature type="transmembrane region" description="Helical" evidence="1">
    <location>
        <begin position="37"/>
        <end position="54"/>
    </location>
</feature>
<reference evidence="2 3" key="1">
    <citation type="submission" date="2014-07" db="EMBL/GenBank/DDBJ databases">
        <title>Genome of Flavobacterium reichenbachii LMG 25512.</title>
        <authorList>
            <person name="Stropko S.J."/>
            <person name="Pipes S.E."/>
            <person name="Newman J.D."/>
        </authorList>
    </citation>
    <scope>NUCLEOTIDE SEQUENCE [LARGE SCALE GENOMIC DNA]</scope>
    <source>
        <strain evidence="2 3">LMG 25512</strain>
    </source>
</reference>
<evidence type="ECO:0000313" key="3">
    <source>
        <dbReference type="Proteomes" id="UP000028715"/>
    </source>
</evidence>
<organism evidence="2 3">
    <name type="scientific">Flavobacterium reichenbachii</name>
    <dbReference type="NCBI Taxonomy" id="362418"/>
    <lineage>
        <taxon>Bacteria</taxon>
        <taxon>Pseudomonadati</taxon>
        <taxon>Bacteroidota</taxon>
        <taxon>Flavobacteriia</taxon>
        <taxon>Flavobacteriales</taxon>
        <taxon>Flavobacteriaceae</taxon>
        <taxon>Flavobacterium</taxon>
    </lineage>
</organism>
<dbReference type="Proteomes" id="UP000028715">
    <property type="component" value="Unassembled WGS sequence"/>
</dbReference>
<dbReference type="AlphaFoldDB" id="A0A085ZSW5"/>
<dbReference type="EMBL" id="JPRL01000001">
    <property type="protein sequence ID" value="KFF07529.1"/>
    <property type="molecule type" value="Genomic_DNA"/>
</dbReference>
<name>A0A085ZSW5_9FLAO</name>
<proteinExistence type="predicted"/>
<accession>A0A085ZSW5</accession>
<keyword evidence="1" id="KW-1133">Transmembrane helix</keyword>
<dbReference type="eggNOG" id="ENOG5032HI4">
    <property type="taxonomic scope" value="Bacteria"/>
</dbReference>
<sequence>MWRISKLICLFIGNSVKWVYYGGKKSMTEVAKEDNEIIGFIIVAFIFFFFIHLTNKNIIRSNCQQFKT</sequence>